<accession>A0A508TLX5</accession>
<dbReference type="EMBL" id="CAADFC020000023">
    <property type="protein sequence ID" value="VIO75397.1"/>
    <property type="molecule type" value="Genomic_DNA"/>
</dbReference>
<feature type="compositionally biased region" description="Polar residues" evidence="1">
    <location>
        <begin position="51"/>
        <end position="60"/>
    </location>
</feature>
<keyword evidence="2" id="KW-0732">Signal</keyword>
<comment type="caution">
    <text evidence="3">The sequence shown here is derived from an EMBL/GenBank/DDBJ whole genome shotgun (WGS) entry which is preliminary data.</text>
</comment>
<evidence type="ECO:0000256" key="1">
    <source>
        <dbReference type="SAM" id="MobiDB-lite"/>
    </source>
</evidence>
<gene>
    <name evidence="3" type="ORF">CI1B_59020</name>
</gene>
<evidence type="ECO:0000313" key="4">
    <source>
        <dbReference type="Proteomes" id="UP000328092"/>
    </source>
</evidence>
<proteinExistence type="predicted"/>
<feature type="chain" id="PRO_5021408720" description="Pentapeptide MXKDX repeat protein" evidence="2">
    <location>
        <begin position="26"/>
        <end position="82"/>
    </location>
</feature>
<sequence>MGKEMLMNKLVVVAALALMCGPAFAQDTGPAPQTGMERPENINGATPKGSMDTTGMNVNRANKPDAKDTTKGNAARKDNPRK</sequence>
<organism evidence="3 4">
    <name type="scientific">Bradyrhizobium ivorense</name>
    <dbReference type="NCBI Taxonomy" id="2511166"/>
    <lineage>
        <taxon>Bacteria</taxon>
        <taxon>Pseudomonadati</taxon>
        <taxon>Pseudomonadota</taxon>
        <taxon>Alphaproteobacteria</taxon>
        <taxon>Hyphomicrobiales</taxon>
        <taxon>Nitrobacteraceae</taxon>
        <taxon>Bradyrhizobium</taxon>
    </lineage>
</organism>
<evidence type="ECO:0008006" key="5">
    <source>
        <dbReference type="Google" id="ProtNLM"/>
    </source>
</evidence>
<reference evidence="3" key="1">
    <citation type="submission" date="2019-02" db="EMBL/GenBank/DDBJ databases">
        <authorList>
            <person name="Pothier F.J."/>
        </authorList>
    </citation>
    <scope>NUCLEOTIDE SEQUENCE</scope>
    <source>
        <strain evidence="3">CI-1B</strain>
    </source>
</reference>
<evidence type="ECO:0000313" key="3">
    <source>
        <dbReference type="EMBL" id="VIO75397.1"/>
    </source>
</evidence>
<protein>
    <recommendedName>
        <fullName evidence="5">Pentapeptide MXKDX repeat protein</fullName>
    </recommendedName>
</protein>
<dbReference type="Proteomes" id="UP000328092">
    <property type="component" value="Unassembled WGS sequence"/>
</dbReference>
<keyword evidence="4" id="KW-1185">Reference proteome</keyword>
<evidence type="ECO:0000256" key="2">
    <source>
        <dbReference type="SAM" id="SignalP"/>
    </source>
</evidence>
<feature type="signal peptide" evidence="2">
    <location>
        <begin position="1"/>
        <end position="25"/>
    </location>
</feature>
<feature type="compositionally biased region" description="Basic and acidic residues" evidence="1">
    <location>
        <begin position="62"/>
        <end position="82"/>
    </location>
</feature>
<feature type="region of interest" description="Disordered" evidence="1">
    <location>
        <begin position="23"/>
        <end position="82"/>
    </location>
</feature>
<name>A0A508TLX5_9BRAD</name>
<dbReference type="AlphaFoldDB" id="A0A508TLX5"/>